<feature type="domain" description="EDRF1 N-terminal" evidence="2">
    <location>
        <begin position="254"/>
        <end position="517"/>
    </location>
</feature>
<dbReference type="RefSeq" id="XP_014679884.1">
    <property type="nucleotide sequence ID" value="XM_014824398.1"/>
</dbReference>
<reference evidence="4" key="1">
    <citation type="submission" date="2025-08" db="UniProtKB">
        <authorList>
            <consortium name="RefSeq"/>
        </authorList>
    </citation>
    <scope>IDENTIFICATION</scope>
</reference>
<organism evidence="3 4">
    <name type="scientific">Priapulus caudatus</name>
    <name type="common">Priapulid worm</name>
    <dbReference type="NCBI Taxonomy" id="37621"/>
    <lineage>
        <taxon>Eukaryota</taxon>
        <taxon>Metazoa</taxon>
        <taxon>Ecdysozoa</taxon>
        <taxon>Scalidophora</taxon>
        <taxon>Priapulida</taxon>
        <taxon>Priapulimorpha</taxon>
        <taxon>Priapulimorphida</taxon>
        <taxon>Priapulidae</taxon>
        <taxon>Priapulus</taxon>
    </lineage>
</organism>
<dbReference type="Pfam" id="PF23788">
    <property type="entry name" value="EDRF1_N"/>
    <property type="match status" value="2"/>
</dbReference>
<dbReference type="InterPro" id="IPR056582">
    <property type="entry name" value="EDRF1_N"/>
</dbReference>
<name>A0ABM1F613_PRICU</name>
<feature type="region of interest" description="Disordered" evidence="1">
    <location>
        <begin position="218"/>
        <end position="240"/>
    </location>
</feature>
<dbReference type="PANTHER" id="PTHR15000:SF1">
    <property type="entry name" value="ERYTHROID DIFFERENTIATION-RELATED FACTOR 1"/>
    <property type="match status" value="1"/>
</dbReference>
<evidence type="ECO:0000313" key="4">
    <source>
        <dbReference type="RefSeq" id="XP_014679884.1"/>
    </source>
</evidence>
<feature type="region of interest" description="Disordered" evidence="1">
    <location>
        <begin position="1"/>
        <end position="35"/>
    </location>
</feature>
<feature type="compositionally biased region" description="Acidic residues" evidence="1">
    <location>
        <begin position="1"/>
        <end position="10"/>
    </location>
</feature>
<dbReference type="PANTHER" id="PTHR15000">
    <property type="entry name" value="ERYTHROID DIFFERENTIATION-RELATED FACTOR 1"/>
    <property type="match status" value="1"/>
</dbReference>
<feature type="region of interest" description="Disordered" evidence="1">
    <location>
        <begin position="610"/>
        <end position="630"/>
    </location>
</feature>
<gene>
    <name evidence="4" type="primary">LOC106819812</name>
</gene>
<proteinExistence type="predicted"/>
<accession>A0ABM1F613</accession>
<keyword evidence="3" id="KW-1185">Reference proteome</keyword>
<evidence type="ECO:0000256" key="1">
    <source>
        <dbReference type="SAM" id="MobiDB-lite"/>
    </source>
</evidence>
<protein>
    <submittedName>
        <fullName evidence="4">Erythroid differentiation-related factor 1-like</fullName>
    </submittedName>
</protein>
<evidence type="ECO:0000259" key="2">
    <source>
        <dbReference type="Pfam" id="PF23788"/>
    </source>
</evidence>
<dbReference type="GeneID" id="106819812"/>
<feature type="compositionally biased region" description="Polar residues" evidence="1">
    <location>
        <begin position="614"/>
        <end position="630"/>
    </location>
</feature>
<sequence>MSGDESNDDGNTDKENHNTAVCLASESETENEENEELFAQNLGASAGDVKSKAVVKYSSVRTPAKFCELQSNTDLNNPPSNWLRRQGAKFGVKGTWTIRNGPTEFSSLSIANTFPDSIGQVDVISDAENIKKLLKMPYNDSHMSMMVHRVHRTLLLDDFDIHRHLLRTSETEWKWLRRFFYEQHIGIDRPDNSRGSLQNRSMFSKFLYHSLADANVDDSLSPEPRHRSNSLPDRYHSVLSPETHCHPQAHISRTRESSNKDSKKSEFLRNVLWTFEDINMLIGTDMPIFGGGTRPAVSLRLRDMGKPINVLTGMDYWLDNLMCNVPELAMCYHIDGIVQYYELMKTEDIPNLKESKFSPIVVKDIAQNILSFLKSNAAKEGHTYWLFKGSNDDIVKLYDLTTLCGADTDAQRREGQRAEEEEEEQVEEENPFTVPVAMLLYRVARNMAAAPDGRSHTSDICKLLRNCIRLLQSDGRHADKSEIIASANYMLSDFLLPAEGYLNNKQKESGTGSAGEEPSIVVYKDISDEDSNYHLRQADISVTVKALCMPDQPTFADQESERPQYMYESLEDRCLAALKYIAQGLTYVEKSSWSRQDTVNPHFPIPLPYESLASPRTNSPVPESSLESRVATSDPIQERVAVRSPLSDGPPPNSWQYQLKVLLLHKATVAWHTLAESASSLNKFGRALKYIKLALTCLEVARALCSAIVLMSVC</sequence>
<dbReference type="Proteomes" id="UP000695022">
    <property type="component" value="Unplaced"/>
</dbReference>
<evidence type="ECO:0000313" key="3">
    <source>
        <dbReference type="Proteomes" id="UP000695022"/>
    </source>
</evidence>
<feature type="domain" description="EDRF1 N-terminal" evidence="2">
    <location>
        <begin position="48"/>
        <end position="218"/>
    </location>
</feature>